<dbReference type="Gene3D" id="2.40.10.10">
    <property type="entry name" value="Trypsin-like serine proteases"/>
    <property type="match status" value="1"/>
</dbReference>
<dbReference type="InterPro" id="IPR043504">
    <property type="entry name" value="Peptidase_S1_PA_chymotrypsin"/>
</dbReference>
<dbReference type="RefSeq" id="WP_202198388.1">
    <property type="nucleotide sequence ID" value="NZ_BAAATO010000098.1"/>
</dbReference>
<dbReference type="Pfam" id="PF00089">
    <property type="entry name" value="Trypsin"/>
    <property type="match status" value="1"/>
</dbReference>
<dbReference type="CDD" id="cd00190">
    <property type="entry name" value="Tryp_SPc"/>
    <property type="match status" value="1"/>
</dbReference>
<dbReference type="PROSITE" id="PS50240">
    <property type="entry name" value="TRYPSIN_DOM"/>
    <property type="match status" value="1"/>
</dbReference>
<name>A0ABQ3T6V6_9ACTN</name>
<dbReference type="EMBL" id="BNED01000005">
    <property type="protein sequence ID" value="GHI76129.1"/>
    <property type="molecule type" value="Genomic_DNA"/>
</dbReference>
<evidence type="ECO:0000313" key="5">
    <source>
        <dbReference type="Proteomes" id="UP000608522"/>
    </source>
</evidence>
<sequence>MRLSPVHSPTPDPRPARRRGLTVRAAAAVGAAAVLGATLMTGSASAVINGEDSTQRYSFMASIPLSATLGDGVVLKAPCGATLIDRQWVLTAGHCVDPTVGVTPDGLVRVGSEHRTTGGSVRKIDKIVMHPGYAQGKAGAPNQNDLALVRLDRPVTQKPIRIAKQAGPVGTPTRILGFGTVVGADSPKDWVFPERLQQLDTRRGSEAECFNRAGETRLCTVSTKPDAMACNGDSGGPQLQRARNGRWELIGTTSGDGDNDPACSTGPGLYTNVPVYTDWIRKTIHKSG</sequence>
<dbReference type="SUPFAM" id="SSF50494">
    <property type="entry name" value="Trypsin-like serine proteases"/>
    <property type="match status" value="1"/>
</dbReference>
<dbReference type="Proteomes" id="UP000608522">
    <property type="component" value="Unassembled WGS sequence"/>
</dbReference>
<dbReference type="InterPro" id="IPR001254">
    <property type="entry name" value="Trypsin_dom"/>
</dbReference>
<keyword evidence="5" id="KW-1185">Reference proteome</keyword>
<dbReference type="InterPro" id="IPR050430">
    <property type="entry name" value="Peptidase_S1"/>
</dbReference>
<protein>
    <submittedName>
        <fullName evidence="4">Serine protease</fullName>
    </submittedName>
</protein>
<comment type="caution">
    <text evidence="4">The sequence shown here is derived from an EMBL/GenBank/DDBJ whole genome shotgun (WGS) entry which is preliminary data.</text>
</comment>
<dbReference type="GO" id="GO:0006508">
    <property type="term" value="P:proteolysis"/>
    <property type="evidence" value="ECO:0007669"/>
    <property type="project" value="UniProtKB-KW"/>
</dbReference>
<dbReference type="SMART" id="SM00020">
    <property type="entry name" value="Tryp_SPc"/>
    <property type="match status" value="1"/>
</dbReference>
<evidence type="ECO:0000256" key="1">
    <source>
        <dbReference type="ARBA" id="ARBA00007664"/>
    </source>
</evidence>
<keyword evidence="4" id="KW-0378">Hydrolase</keyword>
<dbReference type="PRINTS" id="PR00722">
    <property type="entry name" value="CHYMOTRYPSIN"/>
</dbReference>
<proteinExistence type="inferred from homology"/>
<gene>
    <name evidence="4" type="ORF">Sspor_16900</name>
</gene>
<dbReference type="InterPro" id="IPR009003">
    <property type="entry name" value="Peptidase_S1_PA"/>
</dbReference>
<dbReference type="InterPro" id="IPR018114">
    <property type="entry name" value="TRYPSIN_HIS"/>
</dbReference>
<dbReference type="GO" id="GO:0008233">
    <property type="term" value="F:peptidase activity"/>
    <property type="evidence" value="ECO:0007669"/>
    <property type="project" value="UniProtKB-KW"/>
</dbReference>
<organism evidence="4 5">
    <name type="scientific">Streptomyces spororaveus</name>
    <dbReference type="NCBI Taxonomy" id="284039"/>
    <lineage>
        <taxon>Bacteria</taxon>
        <taxon>Bacillati</taxon>
        <taxon>Actinomycetota</taxon>
        <taxon>Actinomycetes</taxon>
        <taxon>Kitasatosporales</taxon>
        <taxon>Streptomycetaceae</taxon>
        <taxon>Streptomyces</taxon>
    </lineage>
</organism>
<keyword evidence="2" id="KW-1015">Disulfide bond</keyword>
<dbReference type="PANTHER" id="PTHR24276:SF91">
    <property type="entry name" value="AT26814P-RELATED"/>
    <property type="match status" value="1"/>
</dbReference>
<evidence type="ECO:0000256" key="2">
    <source>
        <dbReference type="ARBA" id="ARBA00023157"/>
    </source>
</evidence>
<evidence type="ECO:0000259" key="3">
    <source>
        <dbReference type="PROSITE" id="PS50240"/>
    </source>
</evidence>
<keyword evidence="4" id="KW-0645">Protease</keyword>
<accession>A0ABQ3T6V6</accession>
<comment type="similarity">
    <text evidence="1">Belongs to the peptidase S1 family.</text>
</comment>
<dbReference type="InterPro" id="IPR006311">
    <property type="entry name" value="TAT_signal"/>
</dbReference>
<evidence type="ECO:0000313" key="4">
    <source>
        <dbReference type="EMBL" id="GHI76129.1"/>
    </source>
</evidence>
<dbReference type="PROSITE" id="PS00134">
    <property type="entry name" value="TRYPSIN_HIS"/>
    <property type="match status" value="1"/>
</dbReference>
<dbReference type="PROSITE" id="PS51318">
    <property type="entry name" value="TAT"/>
    <property type="match status" value="1"/>
</dbReference>
<reference evidence="5" key="1">
    <citation type="submission" date="2023-07" db="EMBL/GenBank/DDBJ databases">
        <title>Whole genome shotgun sequence of Streptomyces spororaveus NBRC 15456.</title>
        <authorList>
            <person name="Komaki H."/>
            <person name="Tamura T."/>
        </authorList>
    </citation>
    <scope>NUCLEOTIDE SEQUENCE [LARGE SCALE GENOMIC DNA]</scope>
    <source>
        <strain evidence="5">NBRC 15456</strain>
    </source>
</reference>
<feature type="domain" description="Peptidase S1" evidence="3">
    <location>
        <begin position="47"/>
        <end position="285"/>
    </location>
</feature>
<dbReference type="InterPro" id="IPR001314">
    <property type="entry name" value="Peptidase_S1A"/>
</dbReference>
<dbReference type="PANTHER" id="PTHR24276">
    <property type="entry name" value="POLYSERASE-RELATED"/>
    <property type="match status" value="1"/>
</dbReference>